<keyword evidence="5" id="KW-1185">Reference proteome</keyword>
<dbReference type="PROSITE" id="PS50404">
    <property type="entry name" value="GST_NTER"/>
    <property type="match status" value="1"/>
</dbReference>
<dbReference type="Proteomes" id="UP000659654">
    <property type="component" value="Unassembled WGS sequence"/>
</dbReference>
<dbReference type="AlphaFoldDB" id="A0A1I7RQK2"/>
<protein>
    <submittedName>
        <fullName evidence="3">(pine wood nematode) hypothetical protein</fullName>
    </submittedName>
</protein>
<dbReference type="Pfam" id="PF14497">
    <property type="entry name" value="GST_C_3"/>
    <property type="match status" value="1"/>
</dbReference>
<evidence type="ECO:0000313" key="6">
    <source>
        <dbReference type="WBParaSite" id="BXY_0299600.1"/>
    </source>
</evidence>
<dbReference type="eggNOG" id="KOG1695">
    <property type="taxonomic scope" value="Eukaryota"/>
</dbReference>
<dbReference type="SUPFAM" id="SSF47616">
    <property type="entry name" value="GST C-terminal domain-like"/>
    <property type="match status" value="1"/>
</dbReference>
<dbReference type="PROSITE" id="PS50405">
    <property type="entry name" value="GST_CTER"/>
    <property type="match status" value="1"/>
</dbReference>
<dbReference type="InterPro" id="IPR004046">
    <property type="entry name" value="GST_C"/>
</dbReference>
<reference evidence="3" key="2">
    <citation type="submission" date="2020-09" db="EMBL/GenBank/DDBJ databases">
        <authorList>
            <person name="Kikuchi T."/>
        </authorList>
    </citation>
    <scope>NUCLEOTIDE SEQUENCE</scope>
    <source>
        <strain evidence="3">Ka4C1</strain>
    </source>
</reference>
<dbReference type="Gene3D" id="1.20.1050.10">
    <property type="match status" value="1"/>
</dbReference>
<dbReference type="SMR" id="A0A1I7RQK2"/>
<reference evidence="6" key="1">
    <citation type="submission" date="2016-11" db="UniProtKB">
        <authorList>
            <consortium name="WormBaseParasite"/>
        </authorList>
    </citation>
    <scope>IDENTIFICATION</scope>
</reference>
<dbReference type="SFLD" id="SFLDS00019">
    <property type="entry name" value="Glutathione_Transferase_(cytos"/>
    <property type="match status" value="1"/>
</dbReference>
<dbReference type="SFLD" id="SFLDG01205">
    <property type="entry name" value="AMPS.1"/>
    <property type="match status" value="1"/>
</dbReference>
<evidence type="ECO:0000259" key="1">
    <source>
        <dbReference type="PROSITE" id="PS50404"/>
    </source>
</evidence>
<dbReference type="Proteomes" id="UP000095284">
    <property type="component" value="Unplaced"/>
</dbReference>
<evidence type="ECO:0000313" key="3">
    <source>
        <dbReference type="EMBL" id="CAD5219439.1"/>
    </source>
</evidence>
<dbReference type="Proteomes" id="UP000582659">
    <property type="component" value="Unassembled WGS sequence"/>
</dbReference>
<evidence type="ECO:0000313" key="4">
    <source>
        <dbReference type="Proteomes" id="UP000095284"/>
    </source>
</evidence>
<dbReference type="GO" id="GO:0004364">
    <property type="term" value="F:glutathione transferase activity"/>
    <property type="evidence" value="ECO:0007669"/>
    <property type="project" value="TreeGrafter"/>
</dbReference>
<dbReference type="PANTHER" id="PTHR11571:SF256">
    <property type="entry name" value="GST C-TERMINAL DOMAIN-CONTAINING PROTEIN-RELATED"/>
    <property type="match status" value="1"/>
</dbReference>
<feature type="domain" description="GST N-terminal" evidence="1">
    <location>
        <begin position="15"/>
        <end position="95"/>
    </location>
</feature>
<dbReference type="EMBL" id="CAJFCV020000003">
    <property type="protein sequence ID" value="CAG9104719.1"/>
    <property type="molecule type" value="Genomic_DNA"/>
</dbReference>
<evidence type="ECO:0000259" key="2">
    <source>
        <dbReference type="PROSITE" id="PS50405"/>
    </source>
</evidence>
<proteinExistence type="predicted"/>
<dbReference type="PANTHER" id="PTHR11571">
    <property type="entry name" value="GLUTATHIONE S-TRANSFERASE"/>
    <property type="match status" value="1"/>
</dbReference>
<sequence length="218" mass="25214">MKLECPFKKHVKNMPEYELIYFGIPGRAEPIRLCFHAAGVPFKDTRVAREDWPTVKQDVKKIPFGVMPVLLIDGKPLCESHTITRYVAKVTGLDGGPDPLDVAHIDQIYEMCRSFSDAVFRYLMVCLGVLQEDKQKLCDEVFSPNVEKHFNHIRSQLKPSGFFGDKVTYADIYWSRVILVFNKFNPEIIQKYPEFLEQAKKVNELPQLQDYLKSQQQA</sequence>
<organism evidence="4 6">
    <name type="scientific">Bursaphelenchus xylophilus</name>
    <name type="common">Pinewood nematode worm</name>
    <name type="synonym">Aphelenchoides xylophilus</name>
    <dbReference type="NCBI Taxonomy" id="6326"/>
    <lineage>
        <taxon>Eukaryota</taxon>
        <taxon>Metazoa</taxon>
        <taxon>Ecdysozoa</taxon>
        <taxon>Nematoda</taxon>
        <taxon>Chromadorea</taxon>
        <taxon>Rhabditida</taxon>
        <taxon>Tylenchina</taxon>
        <taxon>Tylenchomorpha</taxon>
        <taxon>Aphelenchoidea</taxon>
        <taxon>Aphelenchoididae</taxon>
        <taxon>Bursaphelenchus</taxon>
    </lineage>
</organism>
<dbReference type="WBParaSite" id="BXY_0299600.1">
    <property type="protein sequence ID" value="BXY_0299600.1"/>
    <property type="gene ID" value="BXY_0299600"/>
</dbReference>
<dbReference type="InterPro" id="IPR040079">
    <property type="entry name" value="Glutathione_S-Trfase"/>
</dbReference>
<accession>A0A1I7RQK2</accession>
<evidence type="ECO:0000313" key="5">
    <source>
        <dbReference type="Proteomes" id="UP000659654"/>
    </source>
</evidence>
<dbReference type="CDD" id="cd03039">
    <property type="entry name" value="GST_N_Sigma_like"/>
    <property type="match status" value="1"/>
</dbReference>
<gene>
    <name evidence="3" type="ORF">BXYJ_LOCUS5679</name>
</gene>
<dbReference type="EMBL" id="CAJFDI010000003">
    <property type="protein sequence ID" value="CAD5219439.1"/>
    <property type="molecule type" value="Genomic_DNA"/>
</dbReference>
<name>A0A1I7RQK2_BURXY</name>
<dbReference type="InterPro" id="IPR036282">
    <property type="entry name" value="Glutathione-S-Trfase_C_sf"/>
</dbReference>
<dbReference type="SUPFAM" id="SSF52833">
    <property type="entry name" value="Thioredoxin-like"/>
    <property type="match status" value="1"/>
</dbReference>
<dbReference type="OrthoDB" id="414243at2759"/>
<dbReference type="Gene3D" id="3.40.30.10">
    <property type="entry name" value="Glutaredoxin"/>
    <property type="match status" value="1"/>
</dbReference>
<dbReference type="GO" id="GO:0006749">
    <property type="term" value="P:glutathione metabolic process"/>
    <property type="evidence" value="ECO:0007669"/>
    <property type="project" value="TreeGrafter"/>
</dbReference>
<dbReference type="InterPro" id="IPR010987">
    <property type="entry name" value="Glutathione-S-Trfase_C-like"/>
</dbReference>
<feature type="domain" description="GST C-terminal" evidence="2">
    <location>
        <begin position="98"/>
        <end position="218"/>
    </location>
</feature>
<dbReference type="InterPro" id="IPR050213">
    <property type="entry name" value="GST_superfamily"/>
</dbReference>
<dbReference type="SFLD" id="SFLDG00363">
    <property type="entry name" value="AMPS_(cytGST):_Alpha-__Mu-__Pi"/>
    <property type="match status" value="1"/>
</dbReference>
<dbReference type="InterPro" id="IPR036249">
    <property type="entry name" value="Thioredoxin-like_sf"/>
</dbReference>
<dbReference type="Pfam" id="PF02798">
    <property type="entry name" value="GST_N"/>
    <property type="match status" value="1"/>
</dbReference>
<dbReference type="InterPro" id="IPR004045">
    <property type="entry name" value="Glutathione_S-Trfase_N"/>
</dbReference>